<organism evidence="1 2">
    <name type="scientific">Phenylobacterium haematophilum</name>
    <dbReference type="NCBI Taxonomy" id="98513"/>
    <lineage>
        <taxon>Bacteria</taxon>
        <taxon>Pseudomonadati</taxon>
        <taxon>Pseudomonadota</taxon>
        <taxon>Alphaproteobacteria</taxon>
        <taxon>Caulobacterales</taxon>
        <taxon>Caulobacteraceae</taxon>
        <taxon>Phenylobacterium</taxon>
    </lineage>
</organism>
<dbReference type="EMBL" id="JACIDK010000001">
    <property type="protein sequence ID" value="MBB3889650.1"/>
    <property type="molecule type" value="Genomic_DNA"/>
</dbReference>
<reference evidence="1 2" key="1">
    <citation type="submission" date="2020-08" db="EMBL/GenBank/DDBJ databases">
        <title>Genomic Encyclopedia of Type Strains, Phase IV (KMG-IV): sequencing the most valuable type-strain genomes for metagenomic binning, comparative biology and taxonomic classification.</title>
        <authorList>
            <person name="Goeker M."/>
        </authorList>
    </citation>
    <scope>NUCLEOTIDE SEQUENCE [LARGE SCALE GENOMIC DNA]</scope>
    <source>
        <strain evidence="1 2">DSM 21793</strain>
    </source>
</reference>
<evidence type="ECO:0000313" key="1">
    <source>
        <dbReference type="EMBL" id="MBB3889650.1"/>
    </source>
</evidence>
<dbReference type="RefSeq" id="WP_183769652.1">
    <property type="nucleotide sequence ID" value="NZ_JACIDK010000001.1"/>
</dbReference>
<keyword evidence="2" id="KW-1185">Reference proteome</keyword>
<gene>
    <name evidence="1" type="ORF">GGQ61_000347</name>
</gene>
<proteinExistence type="predicted"/>
<dbReference type="AlphaFoldDB" id="A0A839ZWI4"/>
<evidence type="ECO:0000313" key="2">
    <source>
        <dbReference type="Proteomes" id="UP000530564"/>
    </source>
</evidence>
<name>A0A839ZWI4_9CAUL</name>
<accession>A0A839ZWI4</accession>
<dbReference type="Proteomes" id="UP000530564">
    <property type="component" value="Unassembled WGS sequence"/>
</dbReference>
<sequence>MLRSEAGVVAAKLAEALALNSTDHISLNLALLGDYRHAKTLAARLVGAEWSIDPSPEGLGGKQRAARFTVTIGRARATGAVPALVLLAAVLRRAGR</sequence>
<protein>
    <submittedName>
        <fullName evidence="1">Uncharacterized protein</fullName>
    </submittedName>
</protein>
<comment type="caution">
    <text evidence="1">The sequence shown here is derived from an EMBL/GenBank/DDBJ whole genome shotgun (WGS) entry which is preliminary data.</text>
</comment>